<comment type="caution">
    <text evidence="2">The sequence shown here is derived from an EMBL/GenBank/DDBJ whole genome shotgun (WGS) entry which is preliminary data.</text>
</comment>
<protein>
    <recommendedName>
        <fullName evidence="4">DUF4760 domain-containing protein</fullName>
    </recommendedName>
</protein>
<proteinExistence type="predicted"/>
<evidence type="ECO:0000313" key="2">
    <source>
        <dbReference type="EMBL" id="OFJ47834.1"/>
    </source>
</evidence>
<dbReference type="InterPro" id="IPR031876">
    <property type="entry name" value="DUF4760"/>
</dbReference>
<keyword evidence="1" id="KW-0812">Transmembrane</keyword>
<dbReference type="AlphaFoldDB" id="A0A1E8PQ21"/>
<keyword evidence="1" id="KW-1133">Transmembrane helix</keyword>
<dbReference type="Proteomes" id="UP000092634">
    <property type="component" value="Unassembled WGS sequence"/>
</dbReference>
<evidence type="ECO:0000256" key="1">
    <source>
        <dbReference type="SAM" id="Phobius"/>
    </source>
</evidence>
<organism evidence="2 3">
    <name type="scientific">Janthinobacterium lividum</name>
    <dbReference type="NCBI Taxonomy" id="29581"/>
    <lineage>
        <taxon>Bacteria</taxon>
        <taxon>Pseudomonadati</taxon>
        <taxon>Pseudomonadota</taxon>
        <taxon>Betaproteobacteria</taxon>
        <taxon>Burkholderiales</taxon>
        <taxon>Oxalobacteraceae</taxon>
        <taxon>Janthinobacterium</taxon>
    </lineage>
</organism>
<gene>
    <name evidence="2" type="ORF">BA896_001280</name>
</gene>
<feature type="transmembrane region" description="Helical" evidence="1">
    <location>
        <begin position="54"/>
        <end position="75"/>
    </location>
</feature>
<accession>A0A1E8PQ21</accession>
<name>A0A1E8PQ21_9BURK</name>
<sequence>MLKHASLQIGRPGQLLGLLSFIVLGSFAGLLIWHNCLPEYRFLGLDLPDMKGKWLFTMGILAAICGWIVSAAITVRNSIKQHTINTLLQSRLSATYMEHAKCINKELFSPGQGNEPVQVSFLHHPDHVEVLRSVDYVLNYLEFLSVGIRHGDLDEKVLRHTMRGIVIRLYEKVRLYMWEMRGDDGVYVARPQQLEHLTWLYLRWKTDKLKEEDEIVKKPVTSRRGKLPESRMDG</sequence>
<evidence type="ECO:0008006" key="4">
    <source>
        <dbReference type="Google" id="ProtNLM"/>
    </source>
</evidence>
<feature type="transmembrane region" description="Helical" evidence="1">
    <location>
        <begin position="12"/>
        <end position="34"/>
    </location>
</feature>
<keyword evidence="1" id="KW-0472">Membrane</keyword>
<dbReference type="EMBL" id="MAQB02000001">
    <property type="protein sequence ID" value="OFJ47834.1"/>
    <property type="molecule type" value="Genomic_DNA"/>
</dbReference>
<reference evidence="2 3" key="1">
    <citation type="submission" date="2016-10" db="EMBL/GenBank/DDBJ databases">
        <title>Updated version of Genome Assembly of Janthinobacterium lividum ERGS5:01.</title>
        <authorList>
            <person name="Kumar R."/>
            <person name="Acharya V."/>
            <person name="Singh D."/>
        </authorList>
    </citation>
    <scope>NUCLEOTIDE SEQUENCE [LARGE SCALE GENOMIC DNA]</scope>
    <source>
        <strain evidence="2 3">ERGS5:01</strain>
    </source>
</reference>
<dbReference type="Pfam" id="PF15956">
    <property type="entry name" value="DUF4760"/>
    <property type="match status" value="1"/>
</dbReference>
<evidence type="ECO:0000313" key="3">
    <source>
        <dbReference type="Proteomes" id="UP000092634"/>
    </source>
</evidence>